<dbReference type="Proteomes" id="UP000632273">
    <property type="component" value="Unassembled WGS sequence"/>
</dbReference>
<keyword evidence="3" id="KW-1185">Reference proteome</keyword>
<organism evidence="2 3">
    <name type="scientific">Hymenobacter cavernae</name>
    <dbReference type="NCBI Taxonomy" id="2044852"/>
    <lineage>
        <taxon>Bacteria</taxon>
        <taxon>Pseudomonadati</taxon>
        <taxon>Bacteroidota</taxon>
        <taxon>Cytophagia</taxon>
        <taxon>Cytophagales</taxon>
        <taxon>Hymenobacteraceae</taxon>
        <taxon>Hymenobacter</taxon>
    </lineage>
</organism>
<feature type="transmembrane region" description="Helical" evidence="1">
    <location>
        <begin position="12"/>
        <end position="31"/>
    </location>
</feature>
<gene>
    <name evidence="2" type="ORF">GCM10011383_36230</name>
</gene>
<protein>
    <recommendedName>
        <fullName evidence="4">Efflux transporter periplasmic adaptor subunit</fullName>
    </recommendedName>
</protein>
<proteinExistence type="predicted"/>
<sequence length="65" mass="7496">MKQSEIIPRQNRVIYVLMAVMAILALFWATWEHTAHTETPEQRQASKVDTVGKGESVIMVQNRKK</sequence>
<reference evidence="3" key="1">
    <citation type="journal article" date="2019" name="Int. J. Syst. Evol. Microbiol.">
        <title>The Global Catalogue of Microorganisms (GCM) 10K type strain sequencing project: providing services to taxonomists for standard genome sequencing and annotation.</title>
        <authorList>
            <consortium name="The Broad Institute Genomics Platform"/>
            <consortium name="The Broad Institute Genome Sequencing Center for Infectious Disease"/>
            <person name="Wu L."/>
            <person name="Ma J."/>
        </authorList>
    </citation>
    <scope>NUCLEOTIDE SEQUENCE [LARGE SCALE GENOMIC DNA]</scope>
    <source>
        <strain evidence="3">CGMCC 1.15197</strain>
    </source>
</reference>
<dbReference type="RefSeq" id="WP_188815465.1">
    <property type="nucleotide sequence ID" value="NZ_BMHT01000007.1"/>
</dbReference>
<keyword evidence="1" id="KW-1133">Transmembrane helix</keyword>
<name>A0ABQ1ULZ5_9BACT</name>
<evidence type="ECO:0000313" key="2">
    <source>
        <dbReference type="EMBL" id="GGF21323.1"/>
    </source>
</evidence>
<evidence type="ECO:0008006" key="4">
    <source>
        <dbReference type="Google" id="ProtNLM"/>
    </source>
</evidence>
<accession>A0ABQ1ULZ5</accession>
<dbReference type="EMBL" id="BMHT01000007">
    <property type="protein sequence ID" value="GGF21323.1"/>
    <property type="molecule type" value="Genomic_DNA"/>
</dbReference>
<comment type="caution">
    <text evidence="2">The sequence shown here is derived from an EMBL/GenBank/DDBJ whole genome shotgun (WGS) entry which is preliminary data.</text>
</comment>
<keyword evidence="1" id="KW-0472">Membrane</keyword>
<keyword evidence="1" id="KW-0812">Transmembrane</keyword>
<evidence type="ECO:0000313" key="3">
    <source>
        <dbReference type="Proteomes" id="UP000632273"/>
    </source>
</evidence>
<evidence type="ECO:0000256" key="1">
    <source>
        <dbReference type="SAM" id="Phobius"/>
    </source>
</evidence>